<feature type="compositionally biased region" description="Basic and acidic residues" evidence="1">
    <location>
        <begin position="332"/>
        <end position="341"/>
    </location>
</feature>
<organism evidence="2 3">
    <name type="scientific">Lactuca virosa</name>
    <dbReference type="NCBI Taxonomy" id="75947"/>
    <lineage>
        <taxon>Eukaryota</taxon>
        <taxon>Viridiplantae</taxon>
        <taxon>Streptophyta</taxon>
        <taxon>Embryophyta</taxon>
        <taxon>Tracheophyta</taxon>
        <taxon>Spermatophyta</taxon>
        <taxon>Magnoliopsida</taxon>
        <taxon>eudicotyledons</taxon>
        <taxon>Gunneridae</taxon>
        <taxon>Pentapetalae</taxon>
        <taxon>asterids</taxon>
        <taxon>campanulids</taxon>
        <taxon>Asterales</taxon>
        <taxon>Asteraceae</taxon>
        <taxon>Cichorioideae</taxon>
        <taxon>Cichorieae</taxon>
        <taxon>Lactucinae</taxon>
        <taxon>Lactuca</taxon>
    </lineage>
</organism>
<comment type="caution">
    <text evidence="2">The sequence shown here is derived from an EMBL/GenBank/DDBJ whole genome shotgun (WGS) entry which is preliminary data.</text>
</comment>
<gene>
    <name evidence="2" type="ORF">LVIROSA_LOCUS18582</name>
</gene>
<feature type="region of interest" description="Disordered" evidence="1">
    <location>
        <begin position="1"/>
        <end position="20"/>
    </location>
</feature>
<keyword evidence="3" id="KW-1185">Reference proteome</keyword>
<protein>
    <submittedName>
        <fullName evidence="2">Uncharacterized protein</fullName>
    </submittedName>
</protein>
<feature type="region of interest" description="Disordered" evidence="1">
    <location>
        <begin position="95"/>
        <end position="122"/>
    </location>
</feature>
<proteinExistence type="predicted"/>
<dbReference type="PANTHER" id="PTHR33443:SF25">
    <property type="entry name" value="RPM1 INTERACTING PROTEIN 13"/>
    <property type="match status" value="1"/>
</dbReference>
<feature type="compositionally biased region" description="Polar residues" evidence="1">
    <location>
        <begin position="379"/>
        <end position="390"/>
    </location>
</feature>
<feature type="compositionally biased region" description="Basic and acidic residues" evidence="1">
    <location>
        <begin position="95"/>
        <end position="115"/>
    </location>
</feature>
<name>A0AAU9MZF0_9ASTR</name>
<evidence type="ECO:0000256" key="1">
    <source>
        <dbReference type="SAM" id="MobiDB-lite"/>
    </source>
</evidence>
<dbReference type="EMBL" id="CAKMRJ010003334">
    <property type="protein sequence ID" value="CAH1431887.1"/>
    <property type="molecule type" value="Genomic_DNA"/>
</dbReference>
<evidence type="ECO:0000313" key="2">
    <source>
        <dbReference type="EMBL" id="CAH1431887.1"/>
    </source>
</evidence>
<evidence type="ECO:0000313" key="3">
    <source>
        <dbReference type="Proteomes" id="UP001157418"/>
    </source>
</evidence>
<feature type="compositionally biased region" description="Acidic residues" evidence="1">
    <location>
        <begin position="11"/>
        <end position="20"/>
    </location>
</feature>
<dbReference type="AlphaFoldDB" id="A0AAU9MZF0"/>
<feature type="region of interest" description="Disordered" evidence="1">
    <location>
        <begin position="370"/>
        <end position="403"/>
    </location>
</feature>
<dbReference type="Proteomes" id="UP001157418">
    <property type="component" value="Unassembled WGS sequence"/>
</dbReference>
<reference evidence="2 3" key="1">
    <citation type="submission" date="2022-01" db="EMBL/GenBank/DDBJ databases">
        <authorList>
            <person name="Xiong W."/>
            <person name="Schranz E."/>
        </authorList>
    </citation>
    <scope>NUCLEOTIDE SEQUENCE [LARGE SCALE GENOMIC DNA]</scope>
</reference>
<sequence>MDPNSVLYISSDEEPGWDGDDDRVITVGFDDNNWIAELLDEVNGGDCGAGYHDGSDDSDEVVLVSEVLPSRRPRKKPTSKSSSLIELDDECVVLDHDPGKPKEVRNEDPIARSENGDDDSDDLLVVSETGQVACRDYPHPRHLCIKFPFSSTPNESHCDQCYCYVCDSLAPCLYWGNGSGTIDHCQATEKIEFWKLERQNSKNINKLTDVPHMNMASLPLPLPLPLPPLLVQTPTMAHIPVQRPNPIRVCPVSPNLGSPNMINQNRAPFLLSRNKYQPGLVSQQLIRTSSCSIPRDRGHQYHNYTFNRPVFKRTVSPGVASTGNRNRHFYSSHRDRDRDSYSYRNLCRQQDYRMPENSVNSSASFPPSYLPFEEPLLSPDSQPQVNSDSYVESPIPIPFQPQPQLQSALPNYAVPCEEASQQGNHNHGQRSTVDPKFFHGINWPESQANHLPAAQTATPANIDSEELVDYRYDNWSYDTGPCEPNSMEIPGSFGLNEFSPDPAFLDTAVN</sequence>
<dbReference type="InterPro" id="IPR053234">
    <property type="entry name" value="RPM1_Interactor"/>
</dbReference>
<accession>A0AAU9MZF0</accession>
<feature type="region of interest" description="Disordered" evidence="1">
    <location>
        <begin position="315"/>
        <end position="342"/>
    </location>
</feature>
<dbReference type="PANTHER" id="PTHR33443">
    <property type="entry name" value="ZGC:112980"/>
    <property type="match status" value="1"/>
</dbReference>